<protein>
    <submittedName>
        <fullName evidence="7">Tyrosine recombinase XerC</fullName>
    </submittedName>
</protein>
<gene>
    <name evidence="7" type="primary">xerC_1</name>
    <name evidence="7" type="ORF">LMG26788_00561</name>
</gene>
<reference evidence="7 8" key="1">
    <citation type="submission" date="2020-04" db="EMBL/GenBank/DDBJ databases">
        <authorList>
            <person name="De Canck E."/>
        </authorList>
    </citation>
    <scope>NUCLEOTIDE SEQUENCE [LARGE SCALE GENOMIC DNA]</scope>
    <source>
        <strain evidence="7 8">LMG 26788</strain>
    </source>
</reference>
<dbReference type="InterPro" id="IPR011010">
    <property type="entry name" value="DNA_brk_join_enz"/>
</dbReference>
<evidence type="ECO:0000256" key="3">
    <source>
        <dbReference type="ARBA" id="ARBA00023125"/>
    </source>
</evidence>
<evidence type="ECO:0000313" key="7">
    <source>
        <dbReference type="EMBL" id="CAB3826863.1"/>
    </source>
</evidence>
<dbReference type="InterPro" id="IPR002104">
    <property type="entry name" value="Integrase_catalytic"/>
</dbReference>
<sequence length="380" mass="40642">MRLLPRPHMRPPVPPSSRALPATPARPVAPLDPSALDAATEAAVRALLREGSSANTETAYRAAMRYWAAWYALRFGQPLALPVAAPAVVQFVVDHLQVQGADGLRHGLPEQIDQRLMAQGVKARPGPLSLNTVLHRVAVLSKAHALQELINPCRHEQVATLLSRARRAYARRGDLPVKKPALTRAPLQALLGTCDDSLEGLRDRALLLFAWASGGRRRSEVVRATTANTLRTPQGYLYALAHSKTNQEGSARADNIKPIVGAAALALDAWLAAAGITEGPLFRRVRRGGVIGEPLAAAAVRDIVVKRSRLAGLEEPFSAHSLRSGFVTEAGRQNVPLAETMAMTGHASVATAMSYHRAGAVMQSRAARLLDAADEALPDA</sequence>
<dbReference type="GO" id="GO:0015074">
    <property type="term" value="P:DNA integration"/>
    <property type="evidence" value="ECO:0007669"/>
    <property type="project" value="UniProtKB-KW"/>
</dbReference>
<dbReference type="Proteomes" id="UP000494203">
    <property type="component" value="Unassembled WGS sequence"/>
</dbReference>
<dbReference type="InterPro" id="IPR050090">
    <property type="entry name" value="Tyrosine_recombinase_XerCD"/>
</dbReference>
<dbReference type="PANTHER" id="PTHR30349">
    <property type="entry name" value="PHAGE INTEGRASE-RELATED"/>
    <property type="match status" value="1"/>
</dbReference>
<proteinExistence type="predicted"/>
<evidence type="ECO:0000256" key="5">
    <source>
        <dbReference type="SAM" id="MobiDB-lite"/>
    </source>
</evidence>
<dbReference type="EMBL" id="CADIKZ010000001">
    <property type="protein sequence ID" value="CAB3826863.1"/>
    <property type="molecule type" value="Genomic_DNA"/>
</dbReference>
<dbReference type="InterPro" id="IPR010998">
    <property type="entry name" value="Integrase_recombinase_N"/>
</dbReference>
<dbReference type="Gene3D" id="1.10.150.130">
    <property type="match status" value="1"/>
</dbReference>
<keyword evidence="1" id="KW-0159">Chromosome partition</keyword>
<dbReference type="PANTHER" id="PTHR30349:SF81">
    <property type="entry name" value="TYROSINE RECOMBINASE XERC"/>
    <property type="match status" value="1"/>
</dbReference>
<evidence type="ECO:0000256" key="2">
    <source>
        <dbReference type="ARBA" id="ARBA00022908"/>
    </source>
</evidence>
<evidence type="ECO:0000256" key="1">
    <source>
        <dbReference type="ARBA" id="ARBA00022829"/>
    </source>
</evidence>
<keyword evidence="2" id="KW-0229">DNA integration</keyword>
<dbReference type="InterPro" id="IPR013762">
    <property type="entry name" value="Integrase-like_cat_sf"/>
</dbReference>
<dbReference type="PROSITE" id="PS51898">
    <property type="entry name" value="TYR_RECOMBINASE"/>
    <property type="match status" value="1"/>
</dbReference>
<dbReference type="SUPFAM" id="SSF56349">
    <property type="entry name" value="DNA breaking-rejoining enzymes"/>
    <property type="match status" value="1"/>
</dbReference>
<name>A0A6S7C177_9BURK</name>
<evidence type="ECO:0000259" key="6">
    <source>
        <dbReference type="PROSITE" id="PS51898"/>
    </source>
</evidence>
<keyword evidence="8" id="KW-1185">Reference proteome</keyword>
<dbReference type="CDD" id="cd00799">
    <property type="entry name" value="INT_Cre_C"/>
    <property type="match status" value="1"/>
</dbReference>
<keyword evidence="3" id="KW-0238">DNA-binding</keyword>
<dbReference type="SUPFAM" id="SSF47823">
    <property type="entry name" value="lambda integrase-like, N-terminal domain"/>
    <property type="match status" value="1"/>
</dbReference>
<evidence type="ECO:0000313" key="8">
    <source>
        <dbReference type="Proteomes" id="UP000494203"/>
    </source>
</evidence>
<dbReference type="Pfam" id="PF00589">
    <property type="entry name" value="Phage_integrase"/>
    <property type="match status" value="1"/>
</dbReference>
<keyword evidence="4" id="KW-0233">DNA recombination</keyword>
<accession>A0A6S7C177</accession>
<dbReference type="GO" id="GO:0006310">
    <property type="term" value="P:DNA recombination"/>
    <property type="evidence" value="ECO:0007669"/>
    <property type="project" value="UniProtKB-KW"/>
</dbReference>
<dbReference type="Gene3D" id="1.10.443.10">
    <property type="entry name" value="Intergrase catalytic core"/>
    <property type="match status" value="1"/>
</dbReference>
<evidence type="ECO:0000256" key="4">
    <source>
        <dbReference type="ARBA" id="ARBA00023172"/>
    </source>
</evidence>
<dbReference type="GO" id="GO:0003677">
    <property type="term" value="F:DNA binding"/>
    <property type="evidence" value="ECO:0007669"/>
    <property type="project" value="UniProtKB-KW"/>
</dbReference>
<dbReference type="AlphaFoldDB" id="A0A6S7C177"/>
<feature type="domain" description="Tyr recombinase" evidence="6">
    <location>
        <begin position="177"/>
        <end position="368"/>
    </location>
</feature>
<dbReference type="GO" id="GO:0007059">
    <property type="term" value="P:chromosome segregation"/>
    <property type="evidence" value="ECO:0007669"/>
    <property type="project" value="UniProtKB-KW"/>
</dbReference>
<organism evidence="7 8">
    <name type="scientific">Achromobacter pulmonis</name>
    <dbReference type="NCBI Taxonomy" id="1389932"/>
    <lineage>
        <taxon>Bacteria</taxon>
        <taxon>Pseudomonadati</taxon>
        <taxon>Pseudomonadota</taxon>
        <taxon>Betaproteobacteria</taxon>
        <taxon>Burkholderiales</taxon>
        <taxon>Alcaligenaceae</taxon>
        <taxon>Achromobacter</taxon>
    </lineage>
</organism>
<feature type="region of interest" description="Disordered" evidence="5">
    <location>
        <begin position="1"/>
        <end position="32"/>
    </location>
</feature>